<keyword evidence="4" id="KW-1185">Reference proteome</keyword>
<dbReference type="EMBL" id="JBHUEQ010000026">
    <property type="protein sequence ID" value="MFD1746685.1"/>
    <property type="molecule type" value="Genomic_DNA"/>
</dbReference>
<dbReference type="Proteomes" id="UP001597322">
    <property type="component" value="Unassembled WGS sequence"/>
</dbReference>
<keyword evidence="2" id="KW-1133">Transmembrane helix</keyword>
<evidence type="ECO:0000313" key="4">
    <source>
        <dbReference type="Proteomes" id="UP001597322"/>
    </source>
</evidence>
<sequence length="199" mass="21675">MKKPSPFLLLGAGTAAIFVAALVGVMIWVAADKPRSAPFEASFNLVDDRGNPVDQSLFKGNPSLVYFGYTHCPEVCPTTLFEVSDWLNALGPDGQKVKAYFFTVDPARDTPQVMHSYVSAITDRLTGVTGSEAEMRKVIDGWRIFAEKLPSSDGDYHMSHTTSLLLIGSDGRLKGLIPYGSDRDEALAKLRATFQLKAS</sequence>
<dbReference type="PANTHER" id="PTHR12151">
    <property type="entry name" value="ELECTRON TRANSPORT PROTIN SCO1/SENC FAMILY MEMBER"/>
    <property type="match status" value="1"/>
</dbReference>
<keyword evidence="2" id="KW-0472">Membrane</keyword>
<dbReference type="CDD" id="cd02968">
    <property type="entry name" value="SCO"/>
    <property type="match status" value="1"/>
</dbReference>
<evidence type="ECO:0000313" key="3">
    <source>
        <dbReference type="EMBL" id="MFD1746685.1"/>
    </source>
</evidence>
<dbReference type="RefSeq" id="WP_377402813.1">
    <property type="nucleotide sequence ID" value="NZ_JBHUEQ010000026.1"/>
</dbReference>
<comment type="caution">
    <text evidence="3">The sequence shown here is derived from an EMBL/GenBank/DDBJ whole genome shotgun (WGS) entry which is preliminary data.</text>
</comment>
<evidence type="ECO:0000256" key="2">
    <source>
        <dbReference type="SAM" id="Phobius"/>
    </source>
</evidence>
<evidence type="ECO:0000256" key="1">
    <source>
        <dbReference type="ARBA" id="ARBA00010996"/>
    </source>
</evidence>
<reference evidence="4" key="1">
    <citation type="journal article" date="2019" name="Int. J. Syst. Evol. Microbiol.">
        <title>The Global Catalogue of Microorganisms (GCM) 10K type strain sequencing project: providing services to taxonomists for standard genome sequencing and annotation.</title>
        <authorList>
            <consortium name="The Broad Institute Genomics Platform"/>
            <consortium name="The Broad Institute Genome Sequencing Center for Infectious Disease"/>
            <person name="Wu L."/>
            <person name="Ma J."/>
        </authorList>
    </citation>
    <scope>NUCLEOTIDE SEQUENCE [LARGE SCALE GENOMIC DNA]</scope>
    <source>
        <strain evidence="4">CG52</strain>
    </source>
</reference>
<name>A0ABW4M8A4_9HYPH</name>
<dbReference type="Pfam" id="PF02630">
    <property type="entry name" value="SCO1-SenC"/>
    <property type="match status" value="1"/>
</dbReference>
<dbReference type="SUPFAM" id="SSF52833">
    <property type="entry name" value="Thioredoxin-like"/>
    <property type="match status" value="1"/>
</dbReference>
<gene>
    <name evidence="3" type="ORF">ACFSE1_14520</name>
</gene>
<dbReference type="InterPro" id="IPR003782">
    <property type="entry name" value="SCO1/SenC"/>
</dbReference>
<dbReference type="PANTHER" id="PTHR12151:SF25">
    <property type="entry name" value="LINALOOL DEHYDRATASE_ISOMERASE DOMAIN-CONTAINING PROTEIN"/>
    <property type="match status" value="1"/>
</dbReference>
<proteinExistence type="inferred from homology"/>
<protein>
    <submittedName>
        <fullName evidence="3">SCO family protein</fullName>
    </submittedName>
</protein>
<comment type="similarity">
    <text evidence="1">Belongs to the SCO1/2 family.</text>
</comment>
<organism evidence="3 4">
    <name type="scientific">Rhizobium helianthi</name>
    <dbReference type="NCBI Taxonomy" id="1132695"/>
    <lineage>
        <taxon>Bacteria</taxon>
        <taxon>Pseudomonadati</taxon>
        <taxon>Pseudomonadota</taxon>
        <taxon>Alphaproteobacteria</taxon>
        <taxon>Hyphomicrobiales</taxon>
        <taxon>Rhizobiaceae</taxon>
        <taxon>Rhizobium/Agrobacterium group</taxon>
        <taxon>Rhizobium</taxon>
    </lineage>
</organism>
<dbReference type="InterPro" id="IPR036249">
    <property type="entry name" value="Thioredoxin-like_sf"/>
</dbReference>
<accession>A0ABW4M8A4</accession>
<dbReference type="Gene3D" id="3.40.30.10">
    <property type="entry name" value="Glutaredoxin"/>
    <property type="match status" value="1"/>
</dbReference>
<keyword evidence="2" id="KW-0812">Transmembrane</keyword>
<feature type="transmembrane region" description="Helical" evidence="2">
    <location>
        <begin position="7"/>
        <end position="31"/>
    </location>
</feature>